<dbReference type="EMBL" id="VFPA01000001">
    <property type="protein sequence ID" value="TQM15518.1"/>
    <property type="molecule type" value="Genomic_DNA"/>
</dbReference>
<dbReference type="SUPFAM" id="SSF81343">
    <property type="entry name" value="Fumarate reductase respiratory complex transmembrane subunits"/>
    <property type="match status" value="1"/>
</dbReference>
<evidence type="ECO:0000256" key="4">
    <source>
        <dbReference type="ARBA" id="ARBA00023136"/>
    </source>
</evidence>
<evidence type="ECO:0000313" key="7">
    <source>
        <dbReference type="Proteomes" id="UP000315677"/>
    </source>
</evidence>
<dbReference type="Gene3D" id="1.20.1300.10">
    <property type="entry name" value="Fumarate reductase/succinate dehydrogenase, transmembrane subunit"/>
    <property type="match status" value="1"/>
</dbReference>
<evidence type="ECO:0000313" key="6">
    <source>
        <dbReference type="EMBL" id="TQM15518.1"/>
    </source>
</evidence>
<keyword evidence="2 5" id="KW-0812">Transmembrane</keyword>
<dbReference type="AlphaFoldDB" id="A0A543E1Q7"/>
<dbReference type="GO" id="GO:0006106">
    <property type="term" value="P:fumarate metabolic process"/>
    <property type="evidence" value="ECO:0007669"/>
    <property type="project" value="InterPro"/>
</dbReference>
<dbReference type="GO" id="GO:0016020">
    <property type="term" value="C:membrane"/>
    <property type="evidence" value="ECO:0007669"/>
    <property type="project" value="InterPro"/>
</dbReference>
<accession>A0A543E1Q7</accession>
<evidence type="ECO:0000256" key="1">
    <source>
        <dbReference type="ARBA" id="ARBA00022475"/>
    </source>
</evidence>
<comment type="caution">
    <text evidence="6">The sequence shown here is derived from an EMBL/GenBank/DDBJ whole genome shotgun (WGS) entry which is preliminary data.</text>
</comment>
<keyword evidence="1" id="KW-1003">Cell membrane</keyword>
<feature type="transmembrane region" description="Helical" evidence="5">
    <location>
        <begin position="57"/>
        <end position="75"/>
    </location>
</feature>
<keyword evidence="3 5" id="KW-1133">Transmembrane helix</keyword>
<keyword evidence="4 5" id="KW-0472">Membrane</keyword>
<reference evidence="6 7" key="1">
    <citation type="submission" date="2019-06" db="EMBL/GenBank/DDBJ databases">
        <title>Sequencing the genomes of 1000 actinobacteria strains.</title>
        <authorList>
            <person name="Klenk H.-P."/>
        </authorList>
    </citation>
    <scope>NUCLEOTIDE SEQUENCE [LARGE SCALE GENOMIC DNA]</scope>
    <source>
        <strain evidence="6 7">DSM 45301</strain>
    </source>
</reference>
<gene>
    <name evidence="6" type="ORF">FB558_2307</name>
</gene>
<dbReference type="InterPro" id="IPR003418">
    <property type="entry name" value="Fumarate_red_D"/>
</dbReference>
<evidence type="ECO:0000256" key="3">
    <source>
        <dbReference type="ARBA" id="ARBA00022989"/>
    </source>
</evidence>
<name>A0A543E1Q7_9PSEU</name>
<feature type="transmembrane region" description="Helical" evidence="5">
    <location>
        <begin position="12"/>
        <end position="37"/>
    </location>
</feature>
<evidence type="ECO:0000256" key="5">
    <source>
        <dbReference type="SAM" id="Phobius"/>
    </source>
</evidence>
<feature type="transmembrane region" description="Helical" evidence="5">
    <location>
        <begin position="95"/>
        <end position="115"/>
    </location>
</feature>
<sequence>MTRPSRAEAAAWLLFSAGGMVSALLVPVLLLLFGVLFPLGVLAPPAHAEFAALLRHPLVQIVLLGLCVLALLHWAHRFRYTLFDGLQLSRLRAPITALCYVGVIAGSVWAGYVLFGR</sequence>
<organism evidence="6 7">
    <name type="scientific">Pseudonocardia kunmingensis</name>
    <dbReference type="NCBI Taxonomy" id="630975"/>
    <lineage>
        <taxon>Bacteria</taxon>
        <taxon>Bacillati</taxon>
        <taxon>Actinomycetota</taxon>
        <taxon>Actinomycetes</taxon>
        <taxon>Pseudonocardiales</taxon>
        <taxon>Pseudonocardiaceae</taxon>
        <taxon>Pseudonocardia</taxon>
    </lineage>
</organism>
<dbReference type="RefSeq" id="WP_142051477.1">
    <property type="nucleotide sequence ID" value="NZ_VFPA01000001.1"/>
</dbReference>
<dbReference type="InterPro" id="IPR034804">
    <property type="entry name" value="SQR/QFR_C/D"/>
</dbReference>
<dbReference type="Proteomes" id="UP000315677">
    <property type="component" value="Unassembled WGS sequence"/>
</dbReference>
<protein>
    <submittedName>
        <fullName evidence="6">Succinate dehydrogenase subunit D</fullName>
    </submittedName>
</protein>
<keyword evidence="7" id="KW-1185">Reference proteome</keyword>
<dbReference type="OrthoDB" id="9804636at2"/>
<dbReference type="Pfam" id="PF02313">
    <property type="entry name" value="Fumarate_red_D"/>
    <property type="match status" value="1"/>
</dbReference>
<evidence type="ECO:0000256" key="2">
    <source>
        <dbReference type="ARBA" id="ARBA00022692"/>
    </source>
</evidence>
<proteinExistence type="predicted"/>